<keyword evidence="2" id="KW-1185">Reference proteome</keyword>
<proteinExistence type="predicted"/>
<dbReference type="Gene3D" id="1.10.260.40">
    <property type="entry name" value="lambda repressor-like DNA-binding domains"/>
    <property type="match status" value="1"/>
</dbReference>
<accession>A0A9X1P1M3</accession>
<dbReference type="AlphaFoldDB" id="A0A9X1P1M3"/>
<dbReference type="CDD" id="cd00093">
    <property type="entry name" value="HTH_XRE"/>
    <property type="match status" value="1"/>
</dbReference>
<comment type="caution">
    <text evidence="1">The sequence shown here is derived from an EMBL/GenBank/DDBJ whole genome shotgun (WGS) entry which is preliminary data.</text>
</comment>
<evidence type="ECO:0000313" key="2">
    <source>
        <dbReference type="Proteomes" id="UP001139035"/>
    </source>
</evidence>
<dbReference type="SUPFAM" id="SSF47413">
    <property type="entry name" value="lambda repressor-like DNA-binding domains"/>
    <property type="match status" value="1"/>
</dbReference>
<dbReference type="GO" id="GO:0003677">
    <property type="term" value="F:DNA binding"/>
    <property type="evidence" value="ECO:0007669"/>
    <property type="project" value="InterPro"/>
</dbReference>
<evidence type="ECO:0000313" key="1">
    <source>
        <dbReference type="EMBL" id="MCE7028441.1"/>
    </source>
</evidence>
<dbReference type="Proteomes" id="UP001139035">
    <property type="component" value="Unassembled WGS sequence"/>
</dbReference>
<name>A0A9X1P1M3_9HYPH</name>
<sequence length="76" mass="8023">MTGSEVSMTGKQVKAVRTALGESQAKFAARLAVSQPVIHRLEKRGGEVLRGPEIILIHQIAVEHGLIRDPAGAVAA</sequence>
<dbReference type="InterPro" id="IPR001387">
    <property type="entry name" value="Cro/C1-type_HTH"/>
</dbReference>
<evidence type="ECO:0008006" key="3">
    <source>
        <dbReference type="Google" id="ProtNLM"/>
    </source>
</evidence>
<reference evidence="1" key="1">
    <citation type="submission" date="2022-01" db="EMBL/GenBank/DDBJ databases">
        <title>Jiella avicenniae sp. nov., a novel endophytic bacterium isolated from bark of Avicennia marina.</title>
        <authorList>
            <person name="Tuo L."/>
        </authorList>
    </citation>
    <scope>NUCLEOTIDE SEQUENCE</scope>
    <source>
        <strain evidence="1">CBK1P-4</strain>
    </source>
</reference>
<dbReference type="InterPro" id="IPR010982">
    <property type="entry name" value="Lambda_DNA-bd_dom_sf"/>
</dbReference>
<gene>
    <name evidence="1" type="ORF">LZD57_10615</name>
</gene>
<organism evidence="1 2">
    <name type="scientific">Jiella avicenniae</name>
    <dbReference type="NCBI Taxonomy" id="2907202"/>
    <lineage>
        <taxon>Bacteria</taxon>
        <taxon>Pseudomonadati</taxon>
        <taxon>Pseudomonadota</taxon>
        <taxon>Alphaproteobacteria</taxon>
        <taxon>Hyphomicrobiales</taxon>
        <taxon>Aurantimonadaceae</taxon>
        <taxon>Jiella</taxon>
    </lineage>
</organism>
<protein>
    <recommendedName>
        <fullName evidence="3">Helix-turn-helix domain-containing protein</fullName>
    </recommendedName>
</protein>
<dbReference type="EMBL" id="JAJUWU010000009">
    <property type="protein sequence ID" value="MCE7028441.1"/>
    <property type="molecule type" value="Genomic_DNA"/>
</dbReference>
<dbReference type="RefSeq" id="WP_233719599.1">
    <property type="nucleotide sequence ID" value="NZ_JAJUWU010000009.1"/>
</dbReference>